<dbReference type="InterPro" id="IPR058660">
    <property type="entry name" value="WHD_DnaB"/>
</dbReference>
<dbReference type="EMBL" id="RCHR01000001">
    <property type="protein sequence ID" value="RLL47897.1"/>
    <property type="molecule type" value="Genomic_DNA"/>
</dbReference>
<evidence type="ECO:0000259" key="3">
    <source>
        <dbReference type="Pfam" id="PF07261"/>
    </source>
</evidence>
<feature type="domain" description="DnaB/C C-terminal" evidence="3">
    <location>
        <begin position="308"/>
        <end position="374"/>
    </location>
</feature>
<protein>
    <submittedName>
        <fullName evidence="5">Chromosome replication initiation protein</fullName>
    </submittedName>
</protein>
<evidence type="ECO:0000313" key="5">
    <source>
        <dbReference type="EMBL" id="RLL47897.1"/>
    </source>
</evidence>
<reference evidence="5 6" key="1">
    <citation type="submission" date="2018-10" db="EMBL/GenBank/DDBJ databases">
        <title>Oceanobacillus sp. YLB-02 draft genome.</title>
        <authorList>
            <person name="Yu L."/>
        </authorList>
    </citation>
    <scope>NUCLEOTIDE SEQUENCE [LARGE SCALE GENOMIC DNA]</scope>
    <source>
        <strain evidence="5 6">YLB-02</strain>
    </source>
</reference>
<gene>
    <name evidence="5" type="ORF">D8M04_01050</name>
</gene>
<feature type="region of interest" description="Disordered" evidence="2">
    <location>
        <begin position="412"/>
        <end position="432"/>
    </location>
</feature>
<proteinExistence type="inferred from homology"/>
<evidence type="ECO:0000256" key="2">
    <source>
        <dbReference type="SAM" id="MobiDB-lite"/>
    </source>
</evidence>
<sequence length="455" mass="52972">MKFIGQILPVDGYCVLLKQELPIDYAKSLTHLYQPLIGISSVMLYQTLLHETDFDQVDNPQTHHTLMNYLNIPLDEIYKARRKLEAIGLLNTYRNKEDNVTIFTYELNSPFSPSDFFEDAMLSQLLYHQIGDQKFNMLKQQFERKSVNGSGEKITAAFHDVFQTFTPTLEVVKTSNNKDDHLMEDKIDFSWISQMLKQRMIPVGKVLTSDNRKLISQMMTLYDLDHFEIEKSVLWALNEDNILDDEEFKTACHDLFKSKHNQSKIQLTEKQVQPSIKEEIKPATKEEKLINELETISPKQLLEDLSSGNQASEQDMKIIREVMTQQGLPAPVMNVLIHYVLLQSNMKLSKAYMEKIASHWSRAHLRTAKEAMEFAKKETDKFQQKQKAPAYKSYKSAYKRKESKEVVPDWFKERKTSKAPTPSTTVEQTKPIFDLEKEKAELERLLSQKAQNNRF</sequence>
<keyword evidence="6" id="KW-1185">Reference proteome</keyword>
<feature type="compositionally biased region" description="Polar residues" evidence="2">
    <location>
        <begin position="418"/>
        <end position="428"/>
    </location>
</feature>
<name>A0A498DSB7_9BACI</name>
<comment type="similarity">
    <text evidence="1">Belongs to the DnaB/DnaD family.</text>
</comment>
<dbReference type="Pfam" id="PF25888">
    <property type="entry name" value="WHD_DnaB"/>
    <property type="match status" value="1"/>
</dbReference>
<comment type="caution">
    <text evidence="5">The sequence shown here is derived from an EMBL/GenBank/DDBJ whole genome shotgun (WGS) entry which is preliminary data.</text>
</comment>
<dbReference type="AlphaFoldDB" id="A0A498DSB7"/>
<evidence type="ECO:0000313" key="6">
    <source>
        <dbReference type="Proteomes" id="UP000270219"/>
    </source>
</evidence>
<dbReference type="InterPro" id="IPR006343">
    <property type="entry name" value="DnaB/C_C"/>
</dbReference>
<accession>A0A498DSB7</accession>
<organism evidence="5 6">
    <name type="scientific">Oceanobacillus piezotolerans</name>
    <dbReference type="NCBI Taxonomy" id="2448030"/>
    <lineage>
        <taxon>Bacteria</taxon>
        <taxon>Bacillati</taxon>
        <taxon>Bacillota</taxon>
        <taxon>Bacilli</taxon>
        <taxon>Bacillales</taxon>
        <taxon>Bacillaceae</taxon>
        <taxon>Oceanobacillus</taxon>
    </lineage>
</organism>
<dbReference type="RefSeq" id="WP_121520535.1">
    <property type="nucleotide sequence ID" value="NZ_RCHR01000001.1"/>
</dbReference>
<dbReference type="OrthoDB" id="2082007at2"/>
<dbReference type="Pfam" id="PF07261">
    <property type="entry name" value="DnaB_2"/>
    <property type="match status" value="1"/>
</dbReference>
<dbReference type="Proteomes" id="UP000270219">
    <property type="component" value="Unassembled WGS sequence"/>
</dbReference>
<evidence type="ECO:0000259" key="4">
    <source>
        <dbReference type="Pfam" id="PF25888"/>
    </source>
</evidence>
<evidence type="ECO:0000256" key="1">
    <source>
        <dbReference type="ARBA" id="ARBA00093462"/>
    </source>
</evidence>
<feature type="domain" description="Replicative helicase loading/DNA remodeling protein DnaB N-terminal winged helix" evidence="4">
    <location>
        <begin position="9"/>
        <end position="228"/>
    </location>
</feature>